<evidence type="ECO:0000313" key="3">
    <source>
        <dbReference type="Proteomes" id="UP000785679"/>
    </source>
</evidence>
<reference evidence="2" key="1">
    <citation type="submission" date="2019-06" db="EMBL/GenBank/DDBJ databases">
        <authorList>
            <person name="Zheng W."/>
        </authorList>
    </citation>
    <scope>NUCLEOTIDE SEQUENCE</scope>
    <source>
        <strain evidence="2">QDHG01</strain>
    </source>
</reference>
<evidence type="ECO:0000313" key="2">
    <source>
        <dbReference type="EMBL" id="TNV73084.1"/>
    </source>
</evidence>
<protein>
    <submittedName>
        <fullName evidence="2">Uncharacterized protein</fullName>
    </submittedName>
</protein>
<dbReference type="Proteomes" id="UP000785679">
    <property type="component" value="Unassembled WGS sequence"/>
</dbReference>
<feature type="region of interest" description="Disordered" evidence="1">
    <location>
        <begin position="1"/>
        <end position="32"/>
    </location>
</feature>
<accession>A0A8J8SWB6</accession>
<comment type="caution">
    <text evidence="2">The sequence shown here is derived from an EMBL/GenBank/DDBJ whole genome shotgun (WGS) entry which is preliminary data.</text>
</comment>
<proteinExistence type="predicted"/>
<organism evidence="2 3">
    <name type="scientific">Halteria grandinella</name>
    <dbReference type="NCBI Taxonomy" id="5974"/>
    <lineage>
        <taxon>Eukaryota</taxon>
        <taxon>Sar</taxon>
        <taxon>Alveolata</taxon>
        <taxon>Ciliophora</taxon>
        <taxon>Intramacronucleata</taxon>
        <taxon>Spirotrichea</taxon>
        <taxon>Stichotrichia</taxon>
        <taxon>Sporadotrichida</taxon>
        <taxon>Halteriidae</taxon>
        <taxon>Halteria</taxon>
    </lineage>
</organism>
<gene>
    <name evidence="2" type="ORF">FGO68_gene3743</name>
</gene>
<feature type="compositionally biased region" description="Polar residues" evidence="1">
    <location>
        <begin position="1"/>
        <end position="29"/>
    </location>
</feature>
<keyword evidence="3" id="KW-1185">Reference proteome</keyword>
<dbReference type="AlphaFoldDB" id="A0A8J8SWB6"/>
<dbReference type="EMBL" id="RRYP01019947">
    <property type="protein sequence ID" value="TNV73084.1"/>
    <property type="molecule type" value="Genomic_DNA"/>
</dbReference>
<evidence type="ECO:0000256" key="1">
    <source>
        <dbReference type="SAM" id="MobiDB-lite"/>
    </source>
</evidence>
<name>A0A8J8SWB6_HALGN</name>
<sequence length="85" mass="9507">MEKNQSVSTAQLNHHSHQGHLSSIPSTVTLKDGDLNKNQTQAVVETAILKKLRAESQKAKKHQDYLSARFFKLKDSLVHTVVSNN</sequence>